<feature type="transmembrane region" description="Helical" evidence="8">
    <location>
        <begin position="338"/>
        <end position="356"/>
    </location>
</feature>
<dbReference type="EMBL" id="JAMDMX010000041">
    <property type="protein sequence ID" value="MCY9693833.1"/>
    <property type="molecule type" value="Genomic_DNA"/>
</dbReference>
<feature type="transmembrane region" description="Helical" evidence="8">
    <location>
        <begin position="139"/>
        <end position="163"/>
    </location>
</feature>
<protein>
    <submittedName>
        <fullName evidence="9">Spore germination protein</fullName>
    </submittedName>
</protein>
<feature type="transmembrane region" description="Helical" evidence="8">
    <location>
        <begin position="7"/>
        <end position="28"/>
    </location>
</feature>
<accession>A0ABT4GCC9</accession>
<feature type="transmembrane region" description="Helical" evidence="8">
    <location>
        <begin position="34"/>
        <end position="55"/>
    </location>
</feature>
<evidence type="ECO:0000256" key="3">
    <source>
        <dbReference type="ARBA" id="ARBA00022448"/>
    </source>
</evidence>
<evidence type="ECO:0000256" key="1">
    <source>
        <dbReference type="ARBA" id="ARBA00004141"/>
    </source>
</evidence>
<comment type="similarity">
    <text evidence="2">Belongs to the amino acid-polyamine-organocation (APC) superfamily. Spore germination protein (SGP) (TC 2.A.3.9) family.</text>
</comment>
<evidence type="ECO:0000256" key="8">
    <source>
        <dbReference type="SAM" id="Phobius"/>
    </source>
</evidence>
<reference evidence="9 10" key="1">
    <citation type="submission" date="2022-05" db="EMBL/GenBank/DDBJ databases">
        <title>Genome Sequencing of Bee-Associated Microbes.</title>
        <authorList>
            <person name="Dunlap C."/>
        </authorList>
    </citation>
    <scope>NUCLEOTIDE SEQUENCE [LARGE SCALE GENOMIC DNA]</scope>
    <source>
        <strain evidence="9 10">NRRL B-14421</strain>
    </source>
</reference>
<dbReference type="InterPro" id="IPR004761">
    <property type="entry name" value="Spore_GerAB"/>
</dbReference>
<evidence type="ECO:0000256" key="6">
    <source>
        <dbReference type="ARBA" id="ARBA00022989"/>
    </source>
</evidence>
<evidence type="ECO:0000256" key="7">
    <source>
        <dbReference type="ARBA" id="ARBA00023136"/>
    </source>
</evidence>
<keyword evidence="6 8" id="KW-1133">Transmembrane helix</keyword>
<keyword evidence="7 8" id="KW-0472">Membrane</keyword>
<name>A0ABT4GCC9_9BACL</name>
<organism evidence="9 10">
    <name type="scientific">Paenibacillus alginolyticus</name>
    <dbReference type="NCBI Taxonomy" id="59839"/>
    <lineage>
        <taxon>Bacteria</taxon>
        <taxon>Bacillati</taxon>
        <taxon>Bacillota</taxon>
        <taxon>Bacilli</taxon>
        <taxon>Bacillales</taxon>
        <taxon>Paenibacillaceae</taxon>
        <taxon>Paenibacillus</taxon>
    </lineage>
</organism>
<feature type="transmembrane region" description="Helical" evidence="8">
    <location>
        <begin position="75"/>
        <end position="93"/>
    </location>
</feature>
<keyword evidence="5 8" id="KW-0812">Transmembrane</keyword>
<gene>
    <name evidence="9" type="ORF">M5X19_13120</name>
</gene>
<comment type="caution">
    <text evidence="9">The sequence shown here is derived from an EMBL/GenBank/DDBJ whole genome shotgun (WGS) entry which is preliminary data.</text>
</comment>
<evidence type="ECO:0000256" key="5">
    <source>
        <dbReference type="ARBA" id="ARBA00022692"/>
    </source>
</evidence>
<dbReference type="Pfam" id="PF03845">
    <property type="entry name" value="Spore_permease"/>
    <property type="match status" value="1"/>
</dbReference>
<evidence type="ECO:0000313" key="10">
    <source>
        <dbReference type="Proteomes" id="UP001527099"/>
    </source>
</evidence>
<comment type="subcellular location">
    <subcellularLocation>
        <location evidence="1">Membrane</location>
        <topology evidence="1">Multi-pass membrane protein</topology>
    </subcellularLocation>
</comment>
<dbReference type="Proteomes" id="UP001527099">
    <property type="component" value="Unassembled WGS sequence"/>
</dbReference>
<proteinExistence type="inferred from homology"/>
<keyword evidence="10" id="KW-1185">Reference proteome</keyword>
<dbReference type="PANTHER" id="PTHR34975">
    <property type="entry name" value="SPORE GERMINATION PROTEIN A2"/>
    <property type="match status" value="1"/>
</dbReference>
<evidence type="ECO:0000256" key="2">
    <source>
        <dbReference type="ARBA" id="ARBA00007998"/>
    </source>
</evidence>
<sequence length="366" mass="40094">MIAISPYQLFSLMVLFQIGTTIIFGFASGAGRDAWISASASSLIGSALVAGYAAITKLNGYVSLVGCLRKRLGKWAGTPLAWLYVLVFIYEAARGVSDLKFLVPLTILPETPAWFFTAAFLMLVVYTARAGLEVLCRIAGVLLPVLIAFIILETLLLVVSGSLRFEYLTPFFSEGYQRVAKSIWPTGIMQSYGESIEMTVFWFVLNKRGILGRISVGATLFAGFFIVLFDVLSITTLGEHIFQGRIIPAFIVMRLVSVVDFLENLEAVGSLYFICTIFVKITVHTLAAALCMRELTYASKNNAAIWITACFTYVIGLTMASNFSEHLKAGIEITPKTILVPICLVLPGIVLSLSLFEKAKDKRAAR</sequence>
<feature type="transmembrane region" description="Helical" evidence="8">
    <location>
        <begin position="271"/>
        <end position="291"/>
    </location>
</feature>
<keyword evidence="3" id="KW-0813">Transport</keyword>
<feature type="transmembrane region" description="Helical" evidence="8">
    <location>
        <begin position="303"/>
        <end position="323"/>
    </location>
</feature>
<evidence type="ECO:0000256" key="4">
    <source>
        <dbReference type="ARBA" id="ARBA00022544"/>
    </source>
</evidence>
<keyword evidence="4" id="KW-0309">Germination</keyword>
<feature type="transmembrane region" description="Helical" evidence="8">
    <location>
        <begin position="113"/>
        <end position="132"/>
    </location>
</feature>
<dbReference type="PANTHER" id="PTHR34975:SF2">
    <property type="entry name" value="SPORE GERMINATION PROTEIN A2"/>
    <property type="match status" value="1"/>
</dbReference>
<dbReference type="NCBIfam" id="TIGR00912">
    <property type="entry name" value="2A0309"/>
    <property type="match status" value="1"/>
</dbReference>
<dbReference type="RefSeq" id="WP_268615523.1">
    <property type="nucleotide sequence ID" value="NZ_JAMDMX010000041.1"/>
</dbReference>
<evidence type="ECO:0000313" key="9">
    <source>
        <dbReference type="EMBL" id="MCY9693833.1"/>
    </source>
</evidence>
<feature type="transmembrane region" description="Helical" evidence="8">
    <location>
        <begin position="210"/>
        <end position="234"/>
    </location>
</feature>